<evidence type="ECO:0000313" key="6">
    <source>
        <dbReference type="Proteomes" id="UP000536624"/>
    </source>
</evidence>
<protein>
    <submittedName>
        <fullName evidence="5">UDP-N-acetylmuramoyl-tripeptide--D-alanyl-D-alanine ligase</fullName>
        <ecNumber evidence="5">6.3.2.10</ecNumber>
    </submittedName>
</protein>
<evidence type="ECO:0000259" key="4">
    <source>
        <dbReference type="Pfam" id="PF02875"/>
    </source>
</evidence>
<evidence type="ECO:0000256" key="2">
    <source>
        <dbReference type="ARBA" id="ARBA00022741"/>
    </source>
</evidence>
<dbReference type="GO" id="GO:0005524">
    <property type="term" value="F:ATP binding"/>
    <property type="evidence" value="ECO:0007669"/>
    <property type="project" value="UniProtKB-KW"/>
</dbReference>
<evidence type="ECO:0000313" key="5">
    <source>
        <dbReference type="EMBL" id="NIY62134.1"/>
    </source>
</evidence>
<comment type="caution">
    <text evidence="5">The sequence shown here is derived from an EMBL/GenBank/DDBJ whole genome shotgun (WGS) entry which is preliminary data.</text>
</comment>
<dbReference type="Pfam" id="PF02875">
    <property type="entry name" value="Mur_ligase_C"/>
    <property type="match status" value="1"/>
</dbReference>
<dbReference type="RefSeq" id="WP_208972792.1">
    <property type="nucleotide sequence ID" value="NZ_JAALLH010000001.1"/>
</dbReference>
<dbReference type="GO" id="GO:0047480">
    <property type="term" value="F:UDP-N-acetylmuramoyl-tripeptide-D-alanyl-D-alanine ligase activity"/>
    <property type="evidence" value="ECO:0007669"/>
    <property type="project" value="UniProtKB-EC"/>
</dbReference>
<feature type="domain" description="Mur ligase C-terminal" evidence="4">
    <location>
        <begin position="5"/>
        <end position="95"/>
    </location>
</feature>
<reference evidence="5 6" key="1">
    <citation type="submission" date="2020-02" db="EMBL/GenBank/DDBJ databases">
        <title>Streptomyces malaysiensis DSM14702 (JHCC583434, PFL_A843) Genome sequencing and assembly.</title>
        <authorList>
            <person name="Samborskyy M."/>
        </authorList>
    </citation>
    <scope>NUCLEOTIDE SEQUENCE [LARGE SCALE GENOMIC DNA]</scope>
    <source>
        <strain evidence="5 6">DSM 14702</strain>
    </source>
</reference>
<keyword evidence="3" id="KW-0067">ATP-binding</keyword>
<dbReference type="Gene3D" id="3.90.190.20">
    <property type="entry name" value="Mur ligase, C-terminal domain"/>
    <property type="match status" value="1"/>
</dbReference>
<evidence type="ECO:0000256" key="3">
    <source>
        <dbReference type="ARBA" id="ARBA00022840"/>
    </source>
</evidence>
<dbReference type="InterPro" id="IPR004101">
    <property type="entry name" value="Mur_ligase_C"/>
</dbReference>
<organism evidence="5 6">
    <name type="scientific">Streptomyces malaysiensis</name>
    <dbReference type="NCBI Taxonomy" id="92644"/>
    <lineage>
        <taxon>Bacteria</taxon>
        <taxon>Bacillati</taxon>
        <taxon>Actinomycetota</taxon>
        <taxon>Actinomycetes</taxon>
        <taxon>Kitasatosporales</taxon>
        <taxon>Streptomycetaceae</taxon>
        <taxon>Streptomyces</taxon>
        <taxon>Streptomyces violaceusniger group</taxon>
    </lineage>
</organism>
<dbReference type="EMBL" id="JAALLH010000001">
    <property type="protein sequence ID" value="NIY62134.1"/>
    <property type="molecule type" value="Genomic_DNA"/>
</dbReference>
<evidence type="ECO:0000256" key="1">
    <source>
        <dbReference type="ARBA" id="ARBA00022598"/>
    </source>
</evidence>
<keyword evidence="1 5" id="KW-0436">Ligase</keyword>
<dbReference type="SUPFAM" id="SSF53244">
    <property type="entry name" value="MurD-like peptide ligases, peptide-binding domain"/>
    <property type="match status" value="1"/>
</dbReference>
<accession>A0A7X5WWR9</accession>
<dbReference type="EC" id="6.3.2.10" evidence="5"/>
<dbReference type="InterPro" id="IPR036615">
    <property type="entry name" value="Mur_ligase_C_dom_sf"/>
</dbReference>
<dbReference type="PANTHER" id="PTHR43024">
    <property type="entry name" value="UDP-N-ACETYLMURAMOYL-TRIPEPTIDE--D-ALANYL-D-ALANINE LIGASE"/>
    <property type="match status" value="1"/>
</dbReference>
<proteinExistence type="predicted"/>
<dbReference type="PANTHER" id="PTHR43024:SF1">
    <property type="entry name" value="UDP-N-ACETYLMURAMOYL-TRIPEPTIDE--D-ALANYL-D-ALANINE LIGASE"/>
    <property type="match status" value="1"/>
</dbReference>
<name>A0A7X5WWR9_STRMQ</name>
<dbReference type="Proteomes" id="UP000536624">
    <property type="component" value="Unassembled WGS sequence"/>
</dbReference>
<dbReference type="InterPro" id="IPR051046">
    <property type="entry name" value="MurCDEF_CellWall_CoF430Synth"/>
</dbReference>
<sequence>MFRKDGRRTIALLGEMEELGADGGEEHWQVGCLVVVGIDVPIAVGGDDAQTMADAAQQDNPQLRVVGVPDRDHALTLALARDLIQLGDIVLVKGSHSVGLEHTAARLAQTDTADGDR</sequence>
<keyword evidence="2" id="KW-0547">Nucleotide-binding</keyword>
<gene>
    <name evidence="5" type="ORF">SMALB_0025</name>
</gene>
<dbReference type="AlphaFoldDB" id="A0A7X5WWR9"/>